<evidence type="ECO:0000313" key="2">
    <source>
        <dbReference type="Proteomes" id="UP000736583"/>
    </source>
</evidence>
<comment type="caution">
    <text evidence="1">The sequence shown here is derived from an EMBL/GenBank/DDBJ whole genome shotgun (WGS) entry which is preliminary data.</text>
</comment>
<organism evidence="1 2">
    <name type="scientific">Clostridium simiarum</name>
    <dbReference type="NCBI Taxonomy" id="2841506"/>
    <lineage>
        <taxon>Bacteria</taxon>
        <taxon>Bacillati</taxon>
        <taxon>Bacillota</taxon>
        <taxon>Clostridia</taxon>
        <taxon>Eubacteriales</taxon>
        <taxon>Clostridiaceae</taxon>
        <taxon>Clostridium</taxon>
    </lineage>
</organism>
<dbReference type="RefSeq" id="WP_032120672.1">
    <property type="nucleotide sequence ID" value="NZ_JAHLQL010000002.1"/>
</dbReference>
<sequence length="63" mass="7226">MKRYEDVIEKLLNNNPHNGSIDNPNYLVNSSNGAPQIERLDNGILFPEIPPENYRKRGYKPGD</sequence>
<reference evidence="1 2" key="1">
    <citation type="submission" date="2021-06" db="EMBL/GenBank/DDBJ databases">
        <authorList>
            <person name="Sun Q."/>
            <person name="Li D."/>
        </authorList>
    </citation>
    <scope>NUCLEOTIDE SEQUENCE [LARGE SCALE GENOMIC DNA]</scope>
    <source>
        <strain evidence="1 2">MSJ-4</strain>
    </source>
</reference>
<proteinExistence type="predicted"/>
<keyword evidence="2" id="KW-1185">Reference proteome</keyword>
<dbReference type="Proteomes" id="UP000736583">
    <property type="component" value="Unassembled WGS sequence"/>
</dbReference>
<dbReference type="EMBL" id="JAHLQL010000002">
    <property type="protein sequence ID" value="MBU5592059.1"/>
    <property type="molecule type" value="Genomic_DNA"/>
</dbReference>
<name>A0ABS6F2G3_9CLOT</name>
<accession>A0ABS6F2G3</accession>
<evidence type="ECO:0000313" key="1">
    <source>
        <dbReference type="EMBL" id="MBU5592059.1"/>
    </source>
</evidence>
<protein>
    <submittedName>
        <fullName evidence="1">Uncharacterized protein</fullName>
    </submittedName>
</protein>
<gene>
    <name evidence="1" type="ORF">KQI89_09780</name>
</gene>